<keyword evidence="1" id="KW-0436">Ligase</keyword>
<dbReference type="HOGENOM" id="CLU_010131_8_1_1"/>
<protein>
    <recommendedName>
        <fullName evidence="6">Tubulin polyglutamylase TTLL4</fullName>
    </recommendedName>
</protein>
<dbReference type="GO" id="GO:0005524">
    <property type="term" value="F:ATP binding"/>
    <property type="evidence" value="ECO:0007669"/>
    <property type="project" value="UniProtKB-KW"/>
</dbReference>
<keyword evidence="3" id="KW-0067">ATP-binding</keyword>
<organism evidence="4 5">
    <name type="scientific">Strigamia maritima</name>
    <name type="common">European centipede</name>
    <name type="synonym">Geophilus maritimus</name>
    <dbReference type="NCBI Taxonomy" id="126957"/>
    <lineage>
        <taxon>Eukaryota</taxon>
        <taxon>Metazoa</taxon>
        <taxon>Ecdysozoa</taxon>
        <taxon>Arthropoda</taxon>
        <taxon>Myriapoda</taxon>
        <taxon>Chilopoda</taxon>
        <taxon>Pleurostigmophora</taxon>
        <taxon>Geophilomorpha</taxon>
        <taxon>Linotaeniidae</taxon>
        <taxon>Strigamia</taxon>
    </lineage>
</organism>
<reference evidence="4" key="2">
    <citation type="submission" date="2015-02" db="UniProtKB">
        <authorList>
            <consortium name="EnsemblMetazoa"/>
        </authorList>
    </citation>
    <scope>IDENTIFICATION</scope>
</reference>
<accession>T1J6U0</accession>
<dbReference type="AlphaFoldDB" id="T1J6U0"/>
<evidence type="ECO:0000256" key="2">
    <source>
        <dbReference type="ARBA" id="ARBA00022741"/>
    </source>
</evidence>
<dbReference type="Pfam" id="PF03133">
    <property type="entry name" value="TTL"/>
    <property type="match status" value="1"/>
</dbReference>
<dbReference type="PANTHER" id="PTHR12241">
    <property type="entry name" value="TUBULIN POLYGLUTAMYLASE"/>
    <property type="match status" value="1"/>
</dbReference>
<evidence type="ECO:0000313" key="4">
    <source>
        <dbReference type="EnsemblMetazoa" id="SMAR009366-PA"/>
    </source>
</evidence>
<proteinExistence type="predicted"/>
<dbReference type="SUPFAM" id="SSF56059">
    <property type="entry name" value="Glutathione synthetase ATP-binding domain-like"/>
    <property type="match status" value="1"/>
</dbReference>
<keyword evidence="2" id="KW-0547">Nucleotide-binding</keyword>
<dbReference type="GO" id="GO:0070740">
    <property type="term" value="F:tubulin-glutamic acid ligase activity"/>
    <property type="evidence" value="ECO:0007669"/>
    <property type="project" value="TreeGrafter"/>
</dbReference>
<dbReference type="GO" id="GO:0036064">
    <property type="term" value="C:ciliary basal body"/>
    <property type="evidence" value="ECO:0007669"/>
    <property type="project" value="TreeGrafter"/>
</dbReference>
<dbReference type="PhylomeDB" id="T1J6U0"/>
<dbReference type="eggNOG" id="KOG2156">
    <property type="taxonomic scope" value="Eukaryota"/>
</dbReference>
<dbReference type="STRING" id="126957.T1J6U0"/>
<dbReference type="PROSITE" id="PS51221">
    <property type="entry name" value="TTL"/>
    <property type="match status" value="1"/>
</dbReference>
<sequence>MTSPLQATGQIYSSAEHYPVSEDERRGVVGRIHPWLRYSLFPHMPPTINFRVENTPALSIPPEIKKVLKWKSTSVTPVIIRKVLYNSGMRLVKRSQQWISVWAKHMRANMFKTVLEFQKFNHFPGTFQIGRKDTLWRNHLRLRSVHGKRSYDFVPTTYVIPTDMKQLRHAWEKSGTEQMWIVKPPAAARGSGIKVIHKFVQIPKMRPLVIQKYLQNPYLINGMKFDLRIYVYVTSFYPLRIYVHKEGLARFACALYSPSSQTVGDRYMHLTNFSINRNYTANEDVDACKGHKWNCKSLKALWGFLADQGHDTTAIWNSIVDLIIKTVISCENTVSTLTRLNMRNPSSCHELFGFDVILDSKLKPWLLEVNISPSLQSSSKLDVFIKGQMCKDLLNLSGVMIPPHLDKAFQASFLEKASDDAGFGITNLCFDKRIFRSNLSLEERAKQAVFTRMERHEYLLTVLANPTADDIRQLVLAEDERSRAGQYICVYPTHHTNRYHKYFDRARYYNHLFDAWETRYHSCRDDGIQKLIEACKQGLHLKVIPQSASVIIGSISDSLPFSEESDVSDEDPSFQLSP</sequence>
<evidence type="ECO:0008006" key="6">
    <source>
        <dbReference type="Google" id="ProtNLM"/>
    </source>
</evidence>
<keyword evidence="5" id="KW-1185">Reference proteome</keyword>
<dbReference type="GO" id="GO:0000226">
    <property type="term" value="P:microtubule cytoskeleton organization"/>
    <property type="evidence" value="ECO:0007669"/>
    <property type="project" value="TreeGrafter"/>
</dbReference>
<dbReference type="OMA" id="FWIGYWG"/>
<dbReference type="PANTHER" id="PTHR12241:SF162">
    <property type="entry name" value="TUBULIN MONOGLUTAMYLASE TTLL4"/>
    <property type="match status" value="1"/>
</dbReference>
<dbReference type="EMBL" id="JH431887">
    <property type="status" value="NOT_ANNOTATED_CDS"/>
    <property type="molecule type" value="Genomic_DNA"/>
</dbReference>
<dbReference type="EnsemblMetazoa" id="SMAR009366-RA">
    <property type="protein sequence ID" value="SMAR009366-PA"/>
    <property type="gene ID" value="SMAR009366"/>
</dbReference>
<dbReference type="Proteomes" id="UP000014500">
    <property type="component" value="Unassembled WGS sequence"/>
</dbReference>
<evidence type="ECO:0000313" key="5">
    <source>
        <dbReference type="Proteomes" id="UP000014500"/>
    </source>
</evidence>
<dbReference type="InterPro" id="IPR004344">
    <property type="entry name" value="TTL/TTLL_fam"/>
</dbReference>
<evidence type="ECO:0000256" key="3">
    <source>
        <dbReference type="ARBA" id="ARBA00022840"/>
    </source>
</evidence>
<reference evidence="5" key="1">
    <citation type="submission" date="2011-05" db="EMBL/GenBank/DDBJ databases">
        <authorList>
            <person name="Richards S.R."/>
            <person name="Qu J."/>
            <person name="Jiang H."/>
            <person name="Jhangiani S.N."/>
            <person name="Agravi P."/>
            <person name="Goodspeed R."/>
            <person name="Gross S."/>
            <person name="Mandapat C."/>
            <person name="Jackson L."/>
            <person name="Mathew T."/>
            <person name="Pu L."/>
            <person name="Thornton R."/>
            <person name="Saada N."/>
            <person name="Wilczek-Boney K.B."/>
            <person name="Lee S."/>
            <person name="Kovar C."/>
            <person name="Wu Y."/>
            <person name="Scherer S.E."/>
            <person name="Worley K.C."/>
            <person name="Muzny D.M."/>
            <person name="Gibbs R."/>
        </authorList>
    </citation>
    <scope>NUCLEOTIDE SEQUENCE</scope>
    <source>
        <strain evidence="5">Brora</strain>
    </source>
</reference>
<name>T1J6U0_STRMM</name>
<dbReference type="Gene3D" id="3.30.470.20">
    <property type="entry name" value="ATP-grasp fold, B domain"/>
    <property type="match status" value="1"/>
</dbReference>
<dbReference type="GO" id="GO:0015631">
    <property type="term" value="F:tubulin binding"/>
    <property type="evidence" value="ECO:0007669"/>
    <property type="project" value="TreeGrafter"/>
</dbReference>
<evidence type="ECO:0000256" key="1">
    <source>
        <dbReference type="ARBA" id="ARBA00022598"/>
    </source>
</evidence>